<dbReference type="Gene3D" id="2.40.50.40">
    <property type="match status" value="2"/>
</dbReference>
<dbReference type="Proteomes" id="UP000245956">
    <property type="component" value="Unassembled WGS sequence"/>
</dbReference>
<evidence type="ECO:0000313" key="6">
    <source>
        <dbReference type="EMBL" id="PWI64997.1"/>
    </source>
</evidence>
<feature type="region of interest" description="Disordered" evidence="4">
    <location>
        <begin position="143"/>
        <end position="207"/>
    </location>
</feature>
<comment type="caution">
    <text evidence="6">The sequence shown here is derived from an EMBL/GenBank/DDBJ whole genome shotgun (WGS) entry which is preliminary data.</text>
</comment>
<feature type="domain" description="Chromo" evidence="5">
    <location>
        <begin position="91"/>
        <end position="154"/>
    </location>
</feature>
<sequence>MAYPGWMMAPPLARAGVRSFLCWFNNPTLEMAATVTDEHLTTTTSWHPRPSATFVVNPSSFCRLRFNGHAIAAKSDRLFATGASVAHEPNEDVEAIEGHHVDSCGRATYLIKWKGSEDKTWEPETNLEEDVPELLPELLRQYHQKTGRQSAKRTTARAPRNARPARMEGGRRQESTPQLGQRRQNFVDKTVAPRQERQQQKWKPPAGSWETYIETIQACEFESGDGKLVVFVTWCNGQKTRHDAKMLDFLHPYIRVATKTRDAESLSKDSSG</sequence>
<dbReference type="AlphaFoldDB" id="A0A2U3DRW6"/>
<keyword evidence="3" id="KW-0539">Nucleus</keyword>
<dbReference type="EMBL" id="LCWV01000040">
    <property type="protein sequence ID" value="PWI64997.1"/>
    <property type="molecule type" value="Genomic_DNA"/>
</dbReference>
<proteinExistence type="predicted"/>
<dbReference type="InterPro" id="IPR051219">
    <property type="entry name" value="Heterochromatin_chromo-domain"/>
</dbReference>
<protein>
    <recommendedName>
        <fullName evidence="5">Chromo domain-containing protein</fullName>
    </recommendedName>
</protein>
<feature type="compositionally biased region" description="Polar residues" evidence="4">
    <location>
        <begin position="175"/>
        <end position="184"/>
    </location>
</feature>
<dbReference type="GO" id="GO:0005634">
    <property type="term" value="C:nucleus"/>
    <property type="evidence" value="ECO:0007669"/>
    <property type="project" value="UniProtKB-SubCell"/>
</dbReference>
<dbReference type="SUPFAM" id="SSF54160">
    <property type="entry name" value="Chromo domain-like"/>
    <property type="match status" value="2"/>
</dbReference>
<evidence type="ECO:0000256" key="3">
    <source>
        <dbReference type="ARBA" id="ARBA00023242"/>
    </source>
</evidence>
<name>A0A2U3DRW6_PURLI</name>
<organism evidence="6 7">
    <name type="scientific">Purpureocillium lilacinum</name>
    <name type="common">Paecilomyces lilacinus</name>
    <dbReference type="NCBI Taxonomy" id="33203"/>
    <lineage>
        <taxon>Eukaryota</taxon>
        <taxon>Fungi</taxon>
        <taxon>Dikarya</taxon>
        <taxon>Ascomycota</taxon>
        <taxon>Pezizomycotina</taxon>
        <taxon>Sordariomycetes</taxon>
        <taxon>Hypocreomycetidae</taxon>
        <taxon>Hypocreales</taxon>
        <taxon>Ophiocordycipitaceae</taxon>
        <taxon>Purpureocillium</taxon>
    </lineage>
</organism>
<feature type="compositionally biased region" description="Basic residues" evidence="4">
    <location>
        <begin position="143"/>
        <end position="155"/>
    </location>
</feature>
<gene>
    <name evidence="6" type="ORF">PCL_08356</name>
</gene>
<feature type="compositionally biased region" description="Basic and acidic residues" evidence="4">
    <location>
        <begin position="165"/>
        <end position="174"/>
    </location>
</feature>
<dbReference type="PANTHER" id="PTHR22812">
    <property type="entry name" value="CHROMOBOX PROTEIN"/>
    <property type="match status" value="1"/>
</dbReference>
<dbReference type="SMART" id="SM00298">
    <property type="entry name" value="CHROMO"/>
    <property type="match status" value="1"/>
</dbReference>
<evidence type="ECO:0000259" key="5">
    <source>
        <dbReference type="PROSITE" id="PS50013"/>
    </source>
</evidence>
<evidence type="ECO:0000313" key="7">
    <source>
        <dbReference type="Proteomes" id="UP000245956"/>
    </source>
</evidence>
<reference evidence="6 7" key="1">
    <citation type="journal article" date="2016" name="Front. Microbiol.">
        <title>Genome and transcriptome sequences reveal the specific parasitism of the nematophagous Purpureocillium lilacinum 36-1.</title>
        <authorList>
            <person name="Xie J."/>
            <person name="Li S."/>
            <person name="Mo C."/>
            <person name="Xiao X."/>
            <person name="Peng D."/>
            <person name="Wang G."/>
            <person name="Xiao Y."/>
        </authorList>
    </citation>
    <scope>NUCLEOTIDE SEQUENCE [LARGE SCALE GENOMIC DNA]</scope>
    <source>
        <strain evidence="6 7">36-1</strain>
    </source>
</reference>
<dbReference type="InterPro" id="IPR000953">
    <property type="entry name" value="Chromo/chromo_shadow_dom"/>
</dbReference>
<accession>A0A2U3DRW6</accession>
<dbReference type="InterPro" id="IPR016197">
    <property type="entry name" value="Chromo-like_dom_sf"/>
</dbReference>
<dbReference type="PROSITE" id="PS50013">
    <property type="entry name" value="CHROMO_2"/>
    <property type="match status" value="1"/>
</dbReference>
<dbReference type="Pfam" id="PF00385">
    <property type="entry name" value="Chromo"/>
    <property type="match status" value="1"/>
</dbReference>
<dbReference type="InterPro" id="IPR023780">
    <property type="entry name" value="Chromo_domain"/>
</dbReference>
<dbReference type="GO" id="GO:0006338">
    <property type="term" value="P:chromatin remodeling"/>
    <property type="evidence" value="ECO:0007669"/>
    <property type="project" value="UniProtKB-ARBA"/>
</dbReference>
<dbReference type="CDD" id="cd00024">
    <property type="entry name" value="CD_CSD"/>
    <property type="match status" value="1"/>
</dbReference>
<evidence type="ECO:0000256" key="4">
    <source>
        <dbReference type="SAM" id="MobiDB-lite"/>
    </source>
</evidence>
<comment type="subcellular location">
    <subcellularLocation>
        <location evidence="1">Nucleus</location>
    </subcellularLocation>
</comment>
<evidence type="ECO:0000256" key="1">
    <source>
        <dbReference type="ARBA" id="ARBA00004123"/>
    </source>
</evidence>
<evidence type="ECO:0000256" key="2">
    <source>
        <dbReference type="ARBA" id="ARBA00011353"/>
    </source>
</evidence>
<comment type="subunit">
    <text evidence="2">Component of the NuA4 histone acetyltransferase complex.</text>
</comment>